<keyword evidence="2" id="KW-0378">Hydrolase</keyword>
<dbReference type="OrthoDB" id="9785345at2"/>
<dbReference type="Gene3D" id="1.10.10.2520">
    <property type="entry name" value="Cell wall hydrolase SleB, domain 1"/>
    <property type="match status" value="1"/>
</dbReference>
<dbReference type="AlphaFoldDB" id="A0A4Y8ZQM7"/>
<dbReference type="GO" id="GO:0016787">
    <property type="term" value="F:hydrolase activity"/>
    <property type="evidence" value="ECO:0007669"/>
    <property type="project" value="UniProtKB-KW"/>
</dbReference>
<dbReference type="InterPro" id="IPR011105">
    <property type="entry name" value="Cell_wall_hydrolase_SleB"/>
</dbReference>
<accession>A0A4Y8ZQM7</accession>
<comment type="caution">
    <text evidence="2">The sequence shown here is derived from an EMBL/GenBank/DDBJ whole genome shotgun (WGS) entry which is preliminary data.</text>
</comment>
<proteinExistence type="predicted"/>
<evidence type="ECO:0000313" key="3">
    <source>
        <dbReference type="Proteomes" id="UP000298213"/>
    </source>
</evidence>
<dbReference type="Pfam" id="PF07486">
    <property type="entry name" value="Hydrolase_2"/>
    <property type="match status" value="1"/>
</dbReference>
<dbReference type="InterPro" id="IPR042047">
    <property type="entry name" value="SleB_dom1"/>
</dbReference>
<protein>
    <submittedName>
        <fullName evidence="2">Cell wall hydrolase</fullName>
    </submittedName>
</protein>
<dbReference type="PROSITE" id="PS51257">
    <property type="entry name" value="PROKAR_LIPOPROTEIN"/>
    <property type="match status" value="1"/>
</dbReference>
<name>A0A4Y8ZQM7_9SPHN</name>
<feature type="domain" description="Cell wall hydrolase SleB" evidence="1">
    <location>
        <begin position="134"/>
        <end position="244"/>
    </location>
</feature>
<dbReference type="Proteomes" id="UP000298213">
    <property type="component" value="Unassembled WGS sequence"/>
</dbReference>
<reference evidence="2 3" key="1">
    <citation type="submission" date="2019-03" db="EMBL/GenBank/DDBJ databases">
        <title>Genome sequence of Sphingomonas sp. 17J27-24.</title>
        <authorList>
            <person name="Kim M."/>
            <person name="Maeng S."/>
            <person name="Sathiyaraj S."/>
        </authorList>
    </citation>
    <scope>NUCLEOTIDE SEQUENCE [LARGE SCALE GENOMIC DNA]</scope>
    <source>
        <strain evidence="2 3">17J27-24</strain>
    </source>
</reference>
<sequence length="343" mass="35629">MSKSLMVNLLIEAAHWRGREAGCLALLLLSASCVPLQAAPAPSKDLLAAGRGGQAAAAPAGPSTTLAENPALAEEGMVLQSVSPTDAAAFNAAIPLAQVSNPRAASMVFRAADAAGLHRSLQCLAEAIYYEARSESEEGQRAVAQVVLNRVRHPGYPASVCGVVYQGPMRAGGGCQFTFTCDGSLGLPPAGVAWQRARRIASEALAGSVYAPVGHATHYHTQQVLPVWAYRLAKVAVIGSHNFYRIAGDLGAPSAFRQAYSGREPSPAAVIAARLPISLGRPTLAAAAAPDLPKPGAPLPVYAAPAEELAASEPVNEKLPVSTVREEYRNSGRYLDEVAPASR</sequence>
<organism evidence="2 3">
    <name type="scientific">Sphingomonas parva</name>
    <dbReference type="NCBI Taxonomy" id="2555898"/>
    <lineage>
        <taxon>Bacteria</taxon>
        <taxon>Pseudomonadati</taxon>
        <taxon>Pseudomonadota</taxon>
        <taxon>Alphaproteobacteria</taxon>
        <taxon>Sphingomonadales</taxon>
        <taxon>Sphingomonadaceae</taxon>
        <taxon>Sphingomonas</taxon>
    </lineage>
</organism>
<dbReference type="RefSeq" id="WP_135088042.1">
    <property type="nucleotide sequence ID" value="NZ_SPDV01000029.1"/>
</dbReference>
<evidence type="ECO:0000259" key="1">
    <source>
        <dbReference type="Pfam" id="PF07486"/>
    </source>
</evidence>
<dbReference type="EMBL" id="SPDV01000029">
    <property type="protein sequence ID" value="TFI57582.1"/>
    <property type="molecule type" value="Genomic_DNA"/>
</dbReference>
<gene>
    <name evidence="2" type="ORF">E2493_14550</name>
</gene>
<keyword evidence="3" id="KW-1185">Reference proteome</keyword>
<evidence type="ECO:0000313" key="2">
    <source>
        <dbReference type="EMBL" id="TFI57582.1"/>
    </source>
</evidence>